<dbReference type="Proteomes" id="UP000286134">
    <property type="component" value="Unassembled WGS sequence"/>
</dbReference>
<evidence type="ECO:0000256" key="4">
    <source>
        <dbReference type="ARBA" id="ARBA00022692"/>
    </source>
</evidence>
<dbReference type="InterPro" id="IPR020846">
    <property type="entry name" value="MFS_dom"/>
</dbReference>
<name>A0A420HRJ0_9PEZI</name>
<dbReference type="EMBL" id="MCFK01005466">
    <property type="protein sequence ID" value="RKF60064.1"/>
    <property type="molecule type" value="Genomic_DNA"/>
</dbReference>
<comment type="subcellular location">
    <subcellularLocation>
        <location evidence="1">Membrane</location>
        <topology evidence="1">Multi-pass membrane protein</topology>
    </subcellularLocation>
</comment>
<dbReference type="Pfam" id="PF00083">
    <property type="entry name" value="Sugar_tr"/>
    <property type="match status" value="1"/>
</dbReference>
<organism evidence="11 12">
    <name type="scientific">Erysiphe neolycopersici</name>
    <dbReference type="NCBI Taxonomy" id="212602"/>
    <lineage>
        <taxon>Eukaryota</taxon>
        <taxon>Fungi</taxon>
        <taxon>Dikarya</taxon>
        <taxon>Ascomycota</taxon>
        <taxon>Pezizomycotina</taxon>
        <taxon>Leotiomycetes</taxon>
        <taxon>Erysiphales</taxon>
        <taxon>Erysiphaceae</taxon>
        <taxon>Erysiphe</taxon>
    </lineage>
</organism>
<dbReference type="OrthoDB" id="6612291at2759"/>
<feature type="transmembrane region" description="Helical" evidence="9">
    <location>
        <begin position="447"/>
        <end position="463"/>
    </location>
</feature>
<comment type="caution">
    <text evidence="11">The sequence shown here is derived from an EMBL/GenBank/DDBJ whole genome shotgun (WGS) entry which is preliminary data.</text>
</comment>
<dbReference type="PROSITE" id="PS50850">
    <property type="entry name" value="MFS"/>
    <property type="match status" value="1"/>
</dbReference>
<dbReference type="STRING" id="212602.A0A420HRJ0"/>
<feature type="domain" description="Major facilitator superfamily (MFS) profile" evidence="10">
    <location>
        <begin position="16"/>
        <end position="467"/>
    </location>
</feature>
<dbReference type="AlphaFoldDB" id="A0A420HRJ0"/>
<evidence type="ECO:0000256" key="7">
    <source>
        <dbReference type="RuleBase" id="RU003346"/>
    </source>
</evidence>
<dbReference type="InterPro" id="IPR005828">
    <property type="entry name" value="MFS_sugar_transport-like"/>
</dbReference>
<dbReference type="PANTHER" id="PTHR48022">
    <property type="entry name" value="PLASTIDIC GLUCOSE TRANSPORTER 4"/>
    <property type="match status" value="1"/>
</dbReference>
<feature type="transmembrane region" description="Helical" evidence="9">
    <location>
        <begin position="124"/>
        <end position="144"/>
    </location>
</feature>
<accession>A0A420HRJ0</accession>
<dbReference type="Gene3D" id="1.20.1250.20">
    <property type="entry name" value="MFS general substrate transporter like domains"/>
    <property type="match status" value="1"/>
</dbReference>
<feature type="transmembrane region" description="Helical" evidence="9">
    <location>
        <begin position="12"/>
        <end position="29"/>
    </location>
</feature>
<evidence type="ECO:0000313" key="12">
    <source>
        <dbReference type="Proteomes" id="UP000286134"/>
    </source>
</evidence>
<dbReference type="InterPro" id="IPR050360">
    <property type="entry name" value="MFS_Sugar_Transporters"/>
</dbReference>
<dbReference type="PANTHER" id="PTHR48022:SF45">
    <property type="entry name" value="MAJOR FACILITATOR SUPERFAMILY (MFS) PROFILE DOMAIN-CONTAINING PROTEIN-RELATED"/>
    <property type="match status" value="1"/>
</dbReference>
<keyword evidence="5 9" id="KW-1133">Transmembrane helix</keyword>
<dbReference type="InterPro" id="IPR005829">
    <property type="entry name" value="Sugar_transporter_CS"/>
</dbReference>
<sequence length="522" mass="57960">MVHLNLRGSALSVAQIGLIVAPSFILFGYNQAGIGGLLSLPDWTNTFPEIDTIHTTGSEKSQNAVFQGLVVASFVIGAIAACIACMFLGDFLGRRKSIFIGGVLSLVGEVICSTSKSLGQFVSGRTIIGAAIGIFSSTVPVWQAECSPPEHRGKHVVLDGLFTTLGYALTSWANYGSSRITISDKSISWRLPLALPNIFSVIIILSIFFVPESPRWLMKVGRYQEATEIISRLKDIPIDSSEIVNEVSEIRCALEESVAQKTSLKDMFTMGPDKLFFRFCLCILLQFYQQMSGANLISVYGPIIFEQSLNIQSQKARLLTGGALTWKFVSSFVAFFTIDRFGRRALFMFSGLGMGICMFTLSVTTAFDDDENITAAYISVISIFLYNFFVPIGFLGANFLYCVEVAPVSLRVGMSAISTANHWLWNFIVIMVTPIAMNRIGHWYFDIYAAIALSIPVVVWLGFPETMGLSLEEIELLFRDNKKIRSVVKKSLDQKREKEKYEDNLEDINDKIFDKQLKCESK</sequence>
<evidence type="ECO:0000259" key="10">
    <source>
        <dbReference type="PROSITE" id="PS50850"/>
    </source>
</evidence>
<feature type="transmembrane region" description="Helical" evidence="9">
    <location>
        <begin position="64"/>
        <end position="86"/>
    </location>
</feature>
<dbReference type="InterPro" id="IPR003663">
    <property type="entry name" value="Sugar/inositol_transpt"/>
</dbReference>
<dbReference type="GO" id="GO:0005351">
    <property type="term" value="F:carbohydrate:proton symporter activity"/>
    <property type="evidence" value="ECO:0007669"/>
    <property type="project" value="TreeGrafter"/>
</dbReference>
<keyword evidence="6 9" id="KW-0472">Membrane</keyword>
<evidence type="ECO:0000256" key="1">
    <source>
        <dbReference type="ARBA" id="ARBA00004141"/>
    </source>
</evidence>
<feature type="transmembrane region" description="Helical" evidence="9">
    <location>
        <begin position="345"/>
        <end position="367"/>
    </location>
</feature>
<dbReference type="PRINTS" id="PR00171">
    <property type="entry name" value="SUGRTRNSPORT"/>
</dbReference>
<dbReference type="InterPro" id="IPR036259">
    <property type="entry name" value="MFS_trans_sf"/>
</dbReference>
<evidence type="ECO:0000256" key="6">
    <source>
        <dbReference type="ARBA" id="ARBA00023136"/>
    </source>
</evidence>
<feature type="coiled-coil region" evidence="8">
    <location>
        <begin position="491"/>
        <end position="518"/>
    </location>
</feature>
<keyword evidence="11" id="KW-0762">Sugar transport</keyword>
<feature type="transmembrane region" description="Helical" evidence="9">
    <location>
        <begin position="187"/>
        <end position="210"/>
    </location>
</feature>
<protein>
    <submittedName>
        <fullName evidence="11">Sugar transporter STL1</fullName>
    </submittedName>
</protein>
<reference evidence="11 12" key="1">
    <citation type="journal article" date="2018" name="BMC Genomics">
        <title>Comparative genome analyses reveal sequence features reflecting distinct modes of host-adaptation between dicot and monocot powdery mildew.</title>
        <authorList>
            <person name="Wu Y."/>
            <person name="Ma X."/>
            <person name="Pan Z."/>
            <person name="Kale S.D."/>
            <person name="Song Y."/>
            <person name="King H."/>
            <person name="Zhang Q."/>
            <person name="Presley C."/>
            <person name="Deng X."/>
            <person name="Wei C.I."/>
            <person name="Xiao S."/>
        </authorList>
    </citation>
    <scope>NUCLEOTIDE SEQUENCE [LARGE SCALE GENOMIC DNA]</scope>
    <source>
        <strain evidence="11">UMSG2</strain>
    </source>
</reference>
<feature type="transmembrane region" description="Helical" evidence="9">
    <location>
        <begin position="318"/>
        <end position="338"/>
    </location>
</feature>
<proteinExistence type="inferred from homology"/>
<gene>
    <name evidence="11" type="ORF">OnM2_054042</name>
</gene>
<dbReference type="PROSITE" id="PS00216">
    <property type="entry name" value="SUGAR_TRANSPORT_1"/>
    <property type="match status" value="1"/>
</dbReference>
<feature type="transmembrane region" description="Helical" evidence="9">
    <location>
        <begin position="373"/>
        <end position="402"/>
    </location>
</feature>
<evidence type="ECO:0000256" key="3">
    <source>
        <dbReference type="ARBA" id="ARBA00022448"/>
    </source>
</evidence>
<evidence type="ECO:0000256" key="2">
    <source>
        <dbReference type="ARBA" id="ARBA00010992"/>
    </source>
</evidence>
<dbReference type="GO" id="GO:0016020">
    <property type="term" value="C:membrane"/>
    <property type="evidence" value="ECO:0007669"/>
    <property type="project" value="UniProtKB-SubCell"/>
</dbReference>
<keyword evidence="8" id="KW-0175">Coiled coil</keyword>
<dbReference type="NCBIfam" id="TIGR00879">
    <property type="entry name" value="SP"/>
    <property type="match status" value="1"/>
</dbReference>
<keyword evidence="3 7" id="KW-0813">Transport</keyword>
<dbReference type="SUPFAM" id="SSF103473">
    <property type="entry name" value="MFS general substrate transporter"/>
    <property type="match status" value="1"/>
</dbReference>
<evidence type="ECO:0000256" key="8">
    <source>
        <dbReference type="SAM" id="Coils"/>
    </source>
</evidence>
<dbReference type="FunFam" id="1.20.1250.20:FF:000090">
    <property type="entry name" value="MFS sugar transporter, putative"/>
    <property type="match status" value="1"/>
</dbReference>
<evidence type="ECO:0000256" key="9">
    <source>
        <dbReference type="SAM" id="Phobius"/>
    </source>
</evidence>
<feature type="transmembrane region" description="Helical" evidence="9">
    <location>
        <begin position="156"/>
        <end position="175"/>
    </location>
</feature>
<evidence type="ECO:0000256" key="5">
    <source>
        <dbReference type="ARBA" id="ARBA00022989"/>
    </source>
</evidence>
<comment type="similarity">
    <text evidence="2 7">Belongs to the major facilitator superfamily. Sugar transporter (TC 2.A.1.1) family.</text>
</comment>
<keyword evidence="12" id="KW-1185">Reference proteome</keyword>
<evidence type="ECO:0000313" key="11">
    <source>
        <dbReference type="EMBL" id="RKF60064.1"/>
    </source>
</evidence>
<keyword evidence="4 9" id="KW-0812">Transmembrane</keyword>